<dbReference type="Gene3D" id="3.30.70.260">
    <property type="match status" value="1"/>
</dbReference>
<keyword evidence="5 10" id="KW-0057">Aromatic amino acid biosynthesis</keyword>
<comment type="catalytic activity">
    <reaction evidence="8 10">
        <text>prephenate + H(+) = 3-phenylpyruvate + CO2 + H2O</text>
        <dbReference type="Rhea" id="RHEA:21648"/>
        <dbReference type="ChEBI" id="CHEBI:15377"/>
        <dbReference type="ChEBI" id="CHEBI:15378"/>
        <dbReference type="ChEBI" id="CHEBI:16526"/>
        <dbReference type="ChEBI" id="CHEBI:18005"/>
        <dbReference type="ChEBI" id="CHEBI:29934"/>
        <dbReference type="EC" id="4.2.1.51"/>
    </reaction>
</comment>
<dbReference type="PANTHER" id="PTHR21022:SF19">
    <property type="entry name" value="PREPHENATE DEHYDRATASE-RELATED"/>
    <property type="match status" value="1"/>
</dbReference>
<evidence type="ECO:0000256" key="10">
    <source>
        <dbReference type="RuleBase" id="RU361254"/>
    </source>
</evidence>
<evidence type="ECO:0000256" key="4">
    <source>
        <dbReference type="ARBA" id="ARBA00022605"/>
    </source>
</evidence>
<accession>A0A075R7P8</accession>
<dbReference type="InterPro" id="IPR001086">
    <property type="entry name" value="Preph_deHydtase"/>
</dbReference>
<dbReference type="GO" id="GO:0005737">
    <property type="term" value="C:cytoplasm"/>
    <property type="evidence" value="ECO:0007669"/>
    <property type="project" value="TreeGrafter"/>
</dbReference>
<dbReference type="Gene3D" id="3.40.190.10">
    <property type="entry name" value="Periplasmic binding protein-like II"/>
    <property type="match status" value="2"/>
</dbReference>
<dbReference type="InterPro" id="IPR018528">
    <property type="entry name" value="Preph_deHydtase_CS"/>
</dbReference>
<name>A0A075R7P8_BRELA</name>
<dbReference type="PROSITE" id="PS00858">
    <property type="entry name" value="PREPHENATE_DEHYDR_2"/>
    <property type="match status" value="1"/>
</dbReference>
<dbReference type="RefSeq" id="WP_003338367.1">
    <property type="nucleotide sequence ID" value="NZ_CP007806.1"/>
</dbReference>
<dbReference type="UniPathway" id="UPA00121">
    <property type="reaction ID" value="UER00345"/>
</dbReference>
<dbReference type="InterPro" id="IPR045865">
    <property type="entry name" value="ACT-like_dom_sf"/>
</dbReference>
<evidence type="ECO:0000313" key="14">
    <source>
        <dbReference type="Proteomes" id="UP000005850"/>
    </source>
</evidence>
<dbReference type="CDD" id="cd04905">
    <property type="entry name" value="ACT_CM-PDT"/>
    <property type="match status" value="1"/>
</dbReference>
<dbReference type="HOGENOM" id="CLU_035008_0_2_9"/>
<organism evidence="13 14">
    <name type="scientific">Brevibacillus laterosporus LMG 15441</name>
    <dbReference type="NCBI Taxonomy" id="1042163"/>
    <lineage>
        <taxon>Bacteria</taxon>
        <taxon>Bacillati</taxon>
        <taxon>Bacillota</taxon>
        <taxon>Bacilli</taxon>
        <taxon>Bacillales</taxon>
        <taxon>Paenibacillaceae</taxon>
        <taxon>Brevibacillus</taxon>
    </lineage>
</organism>
<comment type="pathway">
    <text evidence="1 10">Amino-acid biosynthesis; L-phenylalanine biosynthesis; phenylpyruvate from prephenate: step 1/1.</text>
</comment>
<evidence type="ECO:0000256" key="2">
    <source>
        <dbReference type="ARBA" id="ARBA00013147"/>
    </source>
</evidence>
<evidence type="ECO:0000256" key="3">
    <source>
        <dbReference type="ARBA" id="ARBA00021872"/>
    </source>
</evidence>
<dbReference type="PROSITE" id="PS51171">
    <property type="entry name" value="PREPHENATE_DEHYDR_3"/>
    <property type="match status" value="1"/>
</dbReference>
<reference evidence="13 14" key="1">
    <citation type="journal article" date="2011" name="J. Bacteriol.">
        <title>Genome sequence of Brevibacillus laterosporus LMG 15441, a pathogen of invertebrates.</title>
        <authorList>
            <person name="Djukic M."/>
            <person name="Poehlein A."/>
            <person name="Thurmer A."/>
            <person name="Daniel R."/>
        </authorList>
    </citation>
    <scope>NUCLEOTIDE SEQUENCE [LARGE SCALE GENOMIC DNA]</scope>
    <source>
        <strain evidence="13 14">LMG 15441</strain>
    </source>
</reference>
<dbReference type="InterPro" id="IPR002912">
    <property type="entry name" value="ACT_dom"/>
</dbReference>
<evidence type="ECO:0000256" key="5">
    <source>
        <dbReference type="ARBA" id="ARBA00023141"/>
    </source>
</evidence>
<keyword evidence="7 10" id="KW-0456">Lyase</keyword>
<keyword evidence="4 10" id="KW-0028">Amino-acid biosynthesis</keyword>
<gene>
    <name evidence="10 13" type="primary">pheA</name>
    <name evidence="13" type="ORF">BRLA_c012650</name>
</gene>
<evidence type="ECO:0000259" key="11">
    <source>
        <dbReference type="PROSITE" id="PS51171"/>
    </source>
</evidence>
<evidence type="ECO:0000259" key="12">
    <source>
        <dbReference type="PROSITE" id="PS51671"/>
    </source>
</evidence>
<dbReference type="FunFam" id="3.40.190.10:FF:000064">
    <property type="entry name" value="Prephenate dehydratase"/>
    <property type="match status" value="1"/>
</dbReference>
<evidence type="ECO:0000256" key="6">
    <source>
        <dbReference type="ARBA" id="ARBA00023222"/>
    </source>
</evidence>
<dbReference type="PIRSF" id="PIRSF001500">
    <property type="entry name" value="Chor_mut_pdt_Ppr"/>
    <property type="match status" value="1"/>
</dbReference>
<dbReference type="STRING" id="1042163.BRLA_c012650"/>
<keyword evidence="14" id="KW-1185">Reference proteome</keyword>
<dbReference type="Proteomes" id="UP000005850">
    <property type="component" value="Chromosome"/>
</dbReference>
<dbReference type="Pfam" id="PF00800">
    <property type="entry name" value="PDT"/>
    <property type="match status" value="1"/>
</dbReference>
<evidence type="ECO:0000256" key="9">
    <source>
        <dbReference type="PIRSR" id="PIRSR001500-2"/>
    </source>
</evidence>
<dbReference type="KEGG" id="blr:BRLA_c012650"/>
<dbReference type="EMBL" id="CP007806">
    <property type="protein sequence ID" value="AIG25605.1"/>
    <property type="molecule type" value="Genomic_DNA"/>
</dbReference>
<evidence type="ECO:0000256" key="7">
    <source>
        <dbReference type="ARBA" id="ARBA00023239"/>
    </source>
</evidence>
<dbReference type="GO" id="GO:0009094">
    <property type="term" value="P:L-phenylalanine biosynthetic process"/>
    <property type="evidence" value="ECO:0007669"/>
    <property type="project" value="UniProtKB-UniPathway"/>
</dbReference>
<feature type="domain" description="ACT" evidence="12">
    <location>
        <begin position="202"/>
        <end position="279"/>
    </location>
</feature>
<dbReference type="eggNOG" id="COG0077">
    <property type="taxonomic scope" value="Bacteria"/>
</dbReference>
<dbReference type="GO" id="GO:0004664">
    <property type="term" value="F:prephenate dehydratase activity"/>
    <property type="evidence" value="ECO:0007669"/>
    <property type="project" value="UniProtKB-UniRule"/>
</dbReference>
<feature type="domain" description="Prephenate dehydratase" evidence="11">
    <location>
        <begin position="4"/>
        <end position="187"/>
    </location>
</feature>
<evidence type="ECO:0000313" key="13">
    <source>
        <dbReference type="EMBL" id="AIG25605.1"/>
    </source>
</evidence>
<dbReference type="SUPFAM" id="SSF55021">
    <property type="entry name" value="ACT-like"/>
    <property type="match status" value="1"/>
</dbReference>
<dbReference type="SUPFAM" id="SSF53850">
    <property type="entry name" value="Periplasmic binding protein-like II"/>
    <property type="match status" value="1"/>
</dbReference>
<feature type="site" description="Essential for prephenate dehydratase activity" evidence="9">
    <location>
        <position position="180"/>
    </location>
</feature>
<dbReference type="PANTHER" id="PTHR21022">
    <property type="entry name" value="PREPHENATE DEHYDRATASE P PROTEIN"/>
    <property type="match status" value="1"/>
</dbReference>
<proteinExistence type="predicted"/>
<dbReference type="InterPro" id="IPR008242">
    <property type="entry name" value="Chor_mutase/pphenate_deHydtase"/>
</dbReference>
<sequence>MGRTLAFLGPSGTFTEEAVRHLPIQEELTTQPYVSILDVLEAVNTNQADFGVVPIENSIEGTVNLTMDGLIHGEKLPILAELALPITQHLLMAVRPKPLLFQQITKVFSHSHAIAQCRLFLQKYLPHVEIEYTNSTASAAKLVSEEPDQPWAAIGTRLNTEIYPLFLAQESIQDYANNFTRFVLVGKSQLDLPVSDKYKTTILVTLPEDYSGALYQVLAAFAWRKLNLSRIESRPTKKGLGSYYFVLDIVQGMDTVLMPGAFAEIEALGCQVRLLGSYPVFAYRGIGEKN</sequence>
<dbReference type="NCBIfam" id="NF008865">
    <property type="entry name" value="PRK11898.1"/>
    <property type="match status" value="1"/>
</dbReference>
<dbReference type="AlphaFoldDB" id="A0A075R7P8"/>
<dbReference type="EC" id="4.2.1.51" evidence="2 10"/>
<protein>
    <recommendedName>
        <fullName evidence="3 10">Prephenate dehydratase</fullName>
        <shortName evidence="10">PDT</shortName>
        <ecNumber evidence="2 10">4.2.1.51</ecNumber>
    </recommendedName>
</protein>
<dbReference type="PROSITE" id="PS51671">
    <property type="entry name" value="ACT"/>
    <property type="match status" value="1"/>
</dbReference>
<evidence type="ECO:0000256" key="1">
    <source>
        <dbReference type="ARBA" id="ARBA00004741"/>
    </source>
</evidence>
<keyword evidence="6 10" id="KW-0584">Phenylalanine biosynthesis</keyword>
<evidence type="ECO:0000256" key="8">
    <source>
        <dbReference type="ARBA" id="ARBA00047848"/>
    </source>
</evidence>
<dbReference type="CDD" id="cd13633">
    <property type="entry name" value="PBP2_Sa-PDT_like"/>
    <property type="match status" value="1"/>
</dbReference>